<reference evidence="2 3" key="1">
    <citation type="journal article" date="2015" name="Nature">
        <title>rRNA introns, odd ribosomes, and small enigmatic genomes across a large radiation of phyla.</title>
        <authorList>
            <person name="Brown C.T."/>
            <person name="Hug L.A."/>
            <person name="Thomas B.C."/>
            <person name="Sharon I."/>
            <person name="Castelle C.J."/>
            <person name="Singh A."/>
            <person name="Wilkins M.J."/>
            <person name="Williams K.H."/>
            <person name="Banfield J.F."/>
        </authorList>
    </citation>
    <scope>NUCLEOTIDE SEQUENCE [LARGE SCALE GENOMIC DNA]</scope>
</reference>
<evidence type="ECO:0000256" key="1">
    <source>
        <dbReference type="SAM" id="Phobius"/>
    </source>
</evidence>
<dbReference type="Proteomes" id="UP000034128">
    <property type="component" value="Unassembled WGS sequence"/>
</dbReference>
<evidence type="ECO:0000313" key="2">
    <source>
        <dbReference type="EMBL" id="KKT45635.1"/>
    </source>
</evidence>
<feature type="transmembrane region" description="Helical" evidence="1">
    <location>
        <begin position="205"/>
        <end position="225"/>
    </location>
</feature>
<keyword evidence="1" id="KW-1133">Transmembrane helix</keyword>
<dbReference type="AlphaFoldDB" id="A0A0G1HFI1"/>
<keyword evidence="1" id="KW-0812">Transmembrane</keyword>
<feature type="transmembrane region" description="Helical" evidence="1">
    <location>
        <begin position="20"/>
        <end position="42"/>
    </location>
</feature>
<protein>
    <submittedName>
        <fullName evidence="2">Uncharacterized protein</fullName>
    </submittedName>
</protein>
<name>A0A0G1HFI1_UNCKA</name>
<dbReference type="EMBL" id="LCIA01000002">
    <property type="protein sequence ID" value="KKT45635.1"/>
    <property type="molecule type" value="Genomic_DNA"/>
</dbReference>
<comment type="caution">
    <text evidence="2">The sequence shown here is derived from an EMBL/GenBank/DDBJ whole genome shotgun (WGS) entry which is preliminary data.</text>
</comment>
<sequence length="274" mass="29649">MYTIFHKKPMVYTQSMRVGVGFYLVLILIFMVLITSTASVHAEMAYGTSRSVEMVGQDITPGMIIAYKDDTFLPSKEPFDTDIVGVVVEKSSLSLINLVTSPEIKLLMESGDAQVLVSATNGPIKKGDYLTSSKIYGVGQKADVSGFTIGKALEDYNPTNPGAKGLIWAFIQPKTAYINNSMRMNLLESLRTGALSPLLNPVESLRYILAALITGATFVIGFSTFGRSSGRSIEALGRNPLASHTIKVAMVFNFILAFGIMLVGLALAYLILVL</sequence>
<dbReference type="STRING" id="1619110.UW36_C0002G0022"/>
<keyword evidence="1" id="KW-0472">Membrane</keyword>
<gene>
    <name evidence="2" type="ORF">UW36_C0002G0022</name>
</gene>
<proteinExistence type="predicted"/>
<organism evidence="2 3">
    <name type="scientific">candidate division WWE3 bacterium GW2011_GWA2_44_16</name>
    <dbReference type="NCBI Taxonomy" id="1619110"/>
    <lineage>
        <taxon>Bacteria</taxon>
        <taxon>Katanobacteria</taxon>
    </lineage>
</organism>
<accession>A0A0G1HFI1</accession>
<feature type="transmembrane region" description="Helical" evidence="1">
    <location>
        <begin position="246"/>
        <end position="272"/>
    </location>
</feature>
<evidence type="ECO:0000313" key="3">
    <source>
        <dbReference type="Proteomes" id="UP000034128"/>
    </source>
</evidence>